<feature type="binding site" evidence="7">
    <location>
        <position position="405"/>
    </location>
    <ligand>
        <name>3-phosphoshikimate</name>
        <dbReference type="ChEBI" id="CHEBI:145989"/>
    </ligand>
</feature>
<dbReference type="InterPro" id="IPR006264">
    <property type="entry name" value="EPSP_synthase"/>
</dbReference>
<proteinExistence type="inferred from homology"/>
<dbReference type="UniPathway" id="UPA00053">
    <property type="reaction ID" value="UER00089"/>
</dbReference>
<dbReference type="RefSeq" id="WP_343947392.1">
    <property type="nucleotide sequence ID" value="NZ_BAAALK010000002.1"/>
</dbReference>
<feature type="binding site" evidence="7">
    <location>
        <position position="475"/>
    </location>
    <ligand>
        <name>phosphoenolpyruvate</name>
        <dbReference type="ChEBI" id="CHEBI:58702"/>
    </ligand>
</feature>
<feature type="domain" description="Enolpyruvate transferase" evidence="9">
    <location>
        <begin position="21"/>
        <end position="79"/>
    </location>
</feature>
<comment type="pathway">
    <text evidence="1 7">Metabolic intermediate biosynthesis; chorismate biosynthesis; chorismate from D-erythrose 4-phosphate and phosphoenolpyruvate: step 6/7.</text>
</comment>
<feature type="binding site" evidence="7">
    <location>
        <position position="232"/>
    </location>
    <ligand>
        <name>3-phosphoshikimate</name>
        <dbReference type="ChEBI" id="CHEBI:145989"/>
    </ligand>
</feature>
<evidence type="ECO:0000256" key="7">
    <source>
        <dbReference type="HAMAP-Rule" id="MF_00210"/>
    </source>
</evidence>
<dbReference type="PANTHER" id="PTHR21090:SF5">
    <property type="entry name" value="PENTAFUNCTIONAL AROM POLYPEPTIDE"/>
    <property type="match status" value="1"/>
</dbReference>
<comment type="catalytic activity">
    <reaction evidence="6">
        <text>3-phosphoshikimate + phosphoenolpyruvate = 5-O-(1-carboxyvinyl)-3-phosphoshikimate + phosphate</text>
        <dbReference type="Rhea" id="RHEA:21256"/>
        <dbReference type="ChEBI" id="CHEBI:43474"/>
        <dbReference type="ChEBI" id="CHEBI:57701"/>
        <dbReference type="ChEBI" id="CHEBI:58702"/>
        <dbReference type="ChEBI" id="CHEBI:145989"/>
        <dbReference type="EC" id="2.5.1.19"/>
    </reaction>
    <physiologicalReaction direction="left-to-right" evidence="6">
        <dbReference type="Rhea" id="RHEA:21257"/>
    </physiologicalReaction>
</comment>
<dbReference type="InterPro" id="IPR036968">
    <property type="entry name" value="Enolpyruvate_Tfrase_sf"/>
</dbReference>
<dbReference type="HAMAP" id="MF_00210">
    <property type="entry name" value="EPSP_synth"/>
    <property type="match status" value="1"/>
</dbReference>
<feature type="binding site" evidence="7">
    <location>
        <position position="35"/>
    </location>
    <ligand>
        <name>3-phosphoshikimate</name>
        <dbReference type="ChEBI" id="CHEBI:145989"/>
    </ligand>
</feature>
<comment type="subcellular location">
    <subcellularLocation>
        <location evidence="7">Cytoplasm</location>
    </subcellularLocation>
</comment>
<feature type="binding site" evidence="7">
    <location>
        <position position="233"/>
    </location>
    <ligand>
        <name>phosphoenolpyruvate</name>
        <dbReference type="ChEBI" id="CHEBI:58702"/>
    </ligand>
</feature>
<dbReference type="Proteomes" id="UP000560069">
    <property type="component" value="Unassembled WGS sequence"/>
</dbReference>
<evidence type="ECO:0000259" key="9">
    <source>
        <dbReference type="Pfam" id="PF00275"/>
    </source>
</evidence>
<keyword evidence="3 7" id="KW-0028">Amino-acid biosynthesis</keyword>
<organism evidence="10 11">
    <name type="scientific">Nesterenkonia sandarakina</name>
    <dbReference type="NCBI Taxonomy" id="272918"/>
    <lineage>
        <taxon>Bacteria</taxon>
        <taxon>Bacillati</taxon>
        <taxon>Actinomycetota</taxon>
        <taxon>Actinomycetes</taxon>
        <taxon>Micrococcales</taxon>
        <taxon>Micrococcaceae</taxon>
        <taxon>Nesterenkonia</taxon>
    </lineage>
</organism>
<evidence type="ECO:0000256" key="6">
    <source>
        <dbReference type="ARBA" id="ARBA00044633"/>
    </source>
</evidence>
<feature type="region of interest" description="Disordered" evidence="8">
    <location>
        <begin position="1"/>
        <end position="20"/>
    </location>
</feature>
<comment type="similarity">
    <text evidence="2 7">Belongs to the EPSP synthase family.</text>
</comment>
<feature type="compositionally biased region" description="Low complexity" evidence="8">
    <location>
        <begin position="94"/>
        <end position="107"/>
    </location>
</feature>
<feature type="domain" description="Enolpyruvate transferase" evidence="9">
    <location>
        <begin position="138"/>
        <end position="482"/>
    </location>
</feature>
<feature type="binding site" evidence="7">
    <location>
        <position position="151"/>
    </location>
    <ligand>
        <name>phosphoenolpyruvate</name>
        <dbReference type="ChEBI" id="CHEBI:58702"/>
    </ligand>
</feature>
<feature type="compositionally biased region" description="Basic and acidic residues" evidence="8">
    <location>
        <begin position="507"/>
        <end position="518"/>
    </location>
</feature>
<feature type="binding site" evidence="7">
    <location>
        <position position="409"/>
    </location>
    <ligand>
        <name>phosphoenolpyruvate</name>
        <dbReference type="ChEBI" id="CHEBI:58702"/>
    </ligand>
</feature>
<protein>
    <recommendedName>
        <fullName evidence="7">3-phosphoshikimate 1-carboxyvinyltransferase</fullName>
        <ecNumber evidence="7">2.5.1.19</ecNumber>
    </recommendedName>
    <alternativeName>
        <fullName evidence="7">5-enolpyruvylshikimate-3-phosphate synthase</fullName>
        <shortName evidence="7">EPSP synthase</shortName>
        <shortName evidence="7">EPSPS</shortName>
    </alternativeName>
</protein>
<dbReference type="InterPro" id="IPR023193">
    <property type="entry name" value="EPSP_synthase_CS"/>
</dbReference>
<keyword evidence="4 7" id="KW-0808">Transferase</keyword>
<dbReference type="GO" id="GO:0008652">
    <property type="term" value="P:amino acid biosynthetic process"/>
    <property type="evidence" value="ECO:0007669"/>
    <property type="project" value="UniProtKB-KW"/>
</dbReference>
<comment type="caution">
    <text evidence="7">Lacks conserved residue(s) required for the propagation of feature annotation.</text>
</comment>
<feature type="binding site" evidence="7">
    <location>
        <position position="233"/>
    </location>
    <ligand>
        <name>3-phosphoshikimate</name>
        <dbReference type="ChEBI" id="CHEBI:145989"/>
    </ligand>
</feature>
<evidence type="ECO:0000256" key="3">
    <source>
        <dbReference type="ARBA" id="ARBA00022605"/>
    </source>
</evidence>
<evidence type="ECO:0000256" key="4">
    <source>
        <dbReference type="ARBA" id="ARBA00022679"/>
    </source>
</evidence>
<dbReference type="PROSITE" id="PS00104">
    <property type="entry name" value="EPSP_SYNTHASE_1"/>
    <property type="match status" value="1"/>
</dbReference>
<feature type="binding site" evidence="7">
    <location>
        <position position="378"/>
    </location>
    <ligand>
        <name>3-phosphoshikimate</name>
        <dbReference type="ChEBI" id="CHEBI:145989"/>
    </ligand>
</feature>
<dbReference type="GO" id="GO:0003866">
    <property type="term" value="F:3-phosphoshikimate 1-carboxyvinyltransferase activity"/>
    <property type="evidence" value="ECO:0007669"/>
    <property type="project" value="UniProtKB-UniRule"/>
</dbReference>
<evidence type="ECO:0000313" key="10">
    <source>
        <dbReference type="EMBL" id="NYJ17280.1"/>
    </source>
</evidence>
<dbReference type="SUPFAM" id="SSF55205">
    <property type="entry name" value="EPT/RTPC-like"/>
    <property type="match status" value="1"/>
</dbReference>
<evidence type="ECO:0000313" key="11">
    <source>
        <dbReference type="Proteomes" id="UP000560069"/>
    </source>
</evidence>
<name>A0A7Z0E909_9MICC</name>
<evidence type="ECO:0000256" key="2">
    <source>
        <dbReference type="ARBA" id="ARBA00009948"/>
    </source>
</evidence>
<comment type="function">
    <text evidence="7">Catalyzes the transfer of the enolpyruvyl moiety of phosphoenolpyruvate (PEP) to the 5-hydroxyl of shikimate-3-phosphate (S3P) to produce enolpyruvyl shikimate-3-phosphate and inorganic phosphate.</text>
</comment>
<feature type="binding site" evidence="7">
    <location>
        <position position="450"/>
    </location>
    <ligand>
        <name>phosphoenolpyruvate</name>
        <dbReference type="ChEBI" id="CHEBI:58702"/>
    </ligand>
</feature>
<dbReference type="CDD" id="cd01556">
    <property type="entry name" value="EPSP_synthase"/>
    <property type="match status" value="1"/>
</dbReference>
<accession>A0A7Z0E909</accession>
<dbReference type="InterPro" id="IPR013792">
    <property type="entry name" value="RNA3'P_cycl/enolpyr_Trfase_a/b"/>
</dbReference>
<feature type="region of interest" description="Disordered" evidence="8">
    <location>
        <begin position="493"/>
        <end position="518"/>
    </location>
</feature>
<feature type="binding site" evidence="7">
    <location>
        <position position="40"/>
    </location>
    <ligand>
        <name>3-phosphoshikimate</name>
        <dbReference type="ChEBI" id="CHEBI:145989"/>
    </ligand>
</feature>
<dbReference type="Pfam" id="PF00275">
    <property type="entry name" value="EPSP_synthase"/>
    <property type="match status" value="2"/>
</dbReference>
<gene>
    <name evidence="7" type="primary">aroA</name>
    <name evidence="10" type="ORF">HNR11_001814</name>
</gene>
<feature type="active site" description="Proton acceptor" evidence="7">
    <location>
        <position position="378"/>
    </location>
</feature>
<feature type="binding site" evidence="7">
    <location>
        <position position="260"/>
    </location>
    <ligand>
        <name>3-phosphoshikimate</name>
        <dbReference type="ChEBI" id="CHEBI:145989"/>
    </ligand>
</feature>
<dbReference type="PANTHER" id="PTHR21090">
    <property type="entry name" value="AROM/DEHYDROQUINATE SYNTHASE"/>
    <property type="match status" value="1"/>
</dbReference>
<evidence type="ECO:0000256" key="8">
    <source>
        <dbReference type="SAM" id="MobiDB-lite"/>
    </source>
</evidence>
<keyword evidence="5 7" id="KW-0057">Aromatic amino acid biosynthesis</keyword>
<dbReference type="EC" id="2.5.1.19" evidence="7"/>
<reference evidence="10 11" key="1">
    <citation type="submission" date="2020-07" db="EMBL/GenBank/DDBJ databases">
        <title>Sequencing the genomes of 1000 actinobacteria strains.</title>
        <authorList>
            <person name="Klenk H.-P."/>
        </authorList>
    </citation>
    <scope>NUCLEOTIDE SEQUENCE [LARGE SCALE GENOMIC DNA]</scope>
    <source>
        <strain evidence="10 11">DSM 15664</strain>
    </source>
</reference>
<feature type="region of interest" description="Disordered" evidence="8">
    <location>
        <begin position="94"/>
        <end position="141"/>
    </location>
</feature>
<dbReference type="EMBL" id="JACCFQ010000001">
    <property type="protein sequence ID" value="NYJ17280.1"/>
    <property type="molecule type" value="Genomic_DNA"/>
</dbReference>
<sequence>MSTTSTPAAQMPPQPWPAPRAGASLRAEVTVPGSKSLTNRYLLLAALADAPSVVINPLRSRDSRLMLDALTALGSTVEHLPDWEGSGVPAVRISPLPGLPESPGGPEDLAAADGTQQAARPPHRSADELAAETAAAPESPEELHIDCGLAGTVMRFLPAVAALTGRAVHFDGDPEARLRPMGAVQHGLRQLGVQITGAGAPAPGGEGHLPFTVHAPQGLHGDEITVDASASSQFISGLLLTAARMPRGLTLRHVGDAVPSLEHVEMTSQVLAELGVQVSSPALHTWRVEPGPIPGFTVRVEPDLSNAGPFLCAAAVTGGEVTMRGWPLTSTQIGRRWTELLPAFGAEVQHQPETSTTATLQVRGTGLRSPGSVDGTAELTPTVAALAALCPEPTVFTSVGHLRGHETDRIAALVTEIRRLGGSAEETEDGFKITAPVTHGGLVHSYADHRMATFGAVLGLAIDDVEVEDIACTAKTMPDFPQLWTAMIALEHETQDGAEPGPGDAPLPERRTESGRRR</sequence>
<keyword evidence="7" id="KW-0963">Cytoplasm</keyword>
<comment type="caution">
    <text evidence="10">The sequence shown here is derived from an EMBL/GenBank/DDBJ whole genome shotgun (WGS) entry which is preliminary data.</text>
</comment>
<dbReference type="GO" id="GO:0009423">
    <property type="term" value="P:chorismate biosynthetic process"/>
    <property type="evidence" value="ECO:0007669"/>
    <property type="project" value="UniProtKB-UniRule"/>
</dbReference>
<feature type="binding site" evidence="7">
    <location>
        <position position="231"/>
    </location>
    <ligand>
        <name>3-phosphoshikimate</name>
        <dbReference type="ChEBI" id="CHEBI:145989"/>
    </ligand>
</feature>
<feature type="binding site" evidence="7">
    <location>
        <position position="36"/>
    </location>
    <ligand>
        <name>3-phosphoshikimate</name>
        <dbReference type="ChEBI" id="CHEBI:145989"/>
    </ligand>
</feature>
<dbReference type="GO" id="GO:0005737">
    <property type="term" value="C:cytoplasm"/>
    <property type="evidence" value="ECO:0007669"/>
    <property type="project" value="UniProtKB-SubCell"/>
</dbReference>
<feature type="binding site" evidence="7">
    <location>
        <position position="35"/>
    </location>
    <ligand>
        <name>phosphoenolpyruvate</name>
        <dbReference type="ChEBI" id="CHEBI:58702"/>
    </ligand>
</feature>
<comment type="subunit">
    <text evidence="7">Monomer.</text>
</comment>
<keyword evidence="11" id="KW-1185">Reference proteome</keyword>
<feature type="binding site" evidence="7">
    <location>
        <position position="179"/>
    </location>
    <ligand>
        <name>phosphoenolpyruvate</name>
        <dbReference type="ChEBI" id="CHEBI:58702"/>
    </ligand>
</feature>
<dbReference type="Gene3D" id="3.65.10.10">
    <property type="entry name" value="Enolpyruvate transferase domain"/>
    <property type="match status" value="4"/>
</dbReference>
<evidence type="ECO:0000256" key="1">
    <source>
        <dbReference type="ARBA" id="ARBA00004811"/>
    </source>
</evidence>
<evidence type="ECO:0000256" key="5">
    <source>
        <dbReference type="ARBA" id="ARBA00023141"/>
    </source>
</evidence>
<dbReference type="GO" id="GO:0009073">
    <property type="term" value="P:aromatic amino acid family biosynthetic process"/>
    <property type="evidence" value="ECO:0007669"/>
    <property type="project" value="UniProtKB-KW"/>
</dbReference>
<dbReference type="AlphaFoldDB" id="A0A7Z0E909"/>
<dbReference type="InterPro" id="IPR001986">
    <property type="entry name" value="Enolpyruvate_Tfrase_dom"/>
</dbReference>
<dbReference type="PROSITE" id="PS00885">
    <property type="entry name" value="EPSP_SYNTHASE_2"/>
    <property type="match status" value="1"/>
</dbReference>